<name>A0A6A6YY14_9PEZI</name>
<evidence type="ECO:0000313" key="2">
    <source>
        <dbReference type="Proteomes" id="UP000504636"/>
    </source>
</evidence>
<evidence type="ECO:0000313" key="1">
    <source>
        <dbReference type="EMBL" id="KAF2813846.1"/>
    </source>
</evidence>
<dbReference type="Proteomes" id="UP000504636">
    <property type="component" value="Unplaced"/>
</dbReference>
<proteinExistence type="predicted"/>
<keyword evidence="2" id="KW-1185">Reference proteome</keyword>
<organism evidence="1">
    <name type="scientific">Mytilinidion resinicola</name>
    <dbReference type="NCBI Taxonomy" id="574789"/>
    <lineage>
        <taxon>Eukaryota</taxon>
        <taxon>Fungi</taxon>
        <taxon>Dikarya</taxon>
        <taxon>Ascomycota</taxon>
        <taxon>Pezizomycotina</taxon>
        <taxon>Dothideomycetes</taxon>
        <taxon>Pleosporomycetidae</taxon>
        <taxon>Mytilinidiales</taxon>
        <taxon>Mytilinidiaceae</taxon>
        <taxon>Mytilinidion</taxon>
    </lineage>
</organism>
<dbReference type="GeneID" id="54454371"/>
<reference evidence="3" key="2">
    <citation type="submission" date="2020-04" db="EMBL/GenBank/DDBJ databases">
        <authorList>
            <consortium name="NCBI Genome Project"/>
        </authorList>
    </citation>
    <scope>NUCLEOTIDE SEQUENCE</scope>
    <source>
        <strain evidence="3">CBS 304.34</strain>
    </source>
</reference>
<dbReference type="RefSeq" id="XP_033580810.1">
    <property type="nucleotide sequence ID" value="XM_033713478.1"/>
</dbReference>
<dbReference type="AlphaFoldDB" id="A0A6A6YY14"/>
<evidence type="ECO:0000313" key="3">
    <source>
        <dbReference type="RefSeq" id="XP_033580810.1"/>
    </source>
</evidence>
<sequence>MVFKEIEGRQYGASLCISYHSLSTNSTASLDKTVTSYRWMISEYIYGYGLERHGMGQPLGAFLYRRFLTESSDVECSEIFRHAKERRDRALSVIPPQCAHCPISTAHVKFHILQTGSHSPTPTVWATCQQNSVDFLIHQDILSRITQSNSI</sequence>
<protein>
    <submittedName>
        <fullName evidence="1 3">Uncharacterized protein</fullName>
    </submittedName>
</protein>
<dbReference type="EMBL" id="MU003695">
    <property type="protein sequence ID" value="KAF2813846.1"/>
    <property type="molecule type" value="Genomic_DNA"/>
</dbReference>
<gene>
    <name evidence="1 3" type="ORF">BDZ99DRAFT_226241</name>
</gene>
<reference evidence="3" key="3">
    <citation type="submission" date="2025-04" db="UniProtKB">
        <authorList>
            <consortium name="RefSeq"/>
        </authorList>
    </citation>
    <scope>IDENTIFICATION</scope>
    <source>
        <strain evidence="3">CBS 304.34</strain>
    </source>
</reference>
<accession>A0A6A6YY14</accession>
<reference evidence="1 3" key="1">
    <citation type="journal article" date="2020" name="Stud. Mycol.">
        <title>101 Dothideomycetes genomes: a test case for predicting lifestyles and emergence of pathogens.</title>
        <authorList>
            <person name="Haridas S."/>
            <person name="Albert R."/>
            <person name="Binder M."/>
            <person name="Bloem J."/>
            <person name="Labutti K."/>
            <person name="Salamov A."/>
            <person name="Andreopoulos B."/>
            <person name="Baker S."/>
            <person name="Barry K."/>
            <person name="Bills G."/>
            <person name="Bluhm B."/>
            <person name="Cannon C."/>
            <person name="Castanera R."/>
            <person name="Culley D."/>
            <person name="Daum C."/>
            <person name="Ezra D."/>
            <person name="Gonzalez J."/>
            <person name="Henrissat B."/>
            <person name="Kuo A."/>
            <person name="Liang C."/>
            <person name="Lipzen A."/>
            <person name="Lutzoni F."/>
            <person name="Magnuson J."/>
            <person name="Mondo S."/>
            <person name="Nolan M."/>
            <person name="Ohm R."/>
            <person name="Pangilinan J."/>
            <person name="Park H.-J."/>
            <person name="Ramirez L."/>
            <person name="Alfaro M."/>
            <person name="Sun H."/>
            <person name="Tritt A."/>
            <person name="Yoshinaga Y."/>
            <person name="Zwiers L.-H."/>
            <person name="Turgeon B."/>
            <person name="Goodwin S."/>
            <person name="Spatafora J."/>
            <person name="Crous P."/>
            <person name="Grigoriev I."/>
        </authorList>
    </citation>
    <scope>NUCLEOTIDE SEQUENCE</scope>
    <source>
        <strain evidence="1 3">CBS 304.34</strain>
    </source>
</reference>